<dbReference type="SUPFAM" id="SSF63999">
    <property type="entry name" value="Thiamin pyrophosphokinase, catalytic domain"/>
    <property type="match status" value="1"/>
</dbReference>
<dbReference type="InterPro" id="IPR006282">
    <property type="entry name" value="Thi_PPkinase"/>
</dbReference>
<dbReference type="Proteomes" id="UP000655588">
    <property type="component" value="Unassembled WGS sequence"/>
</dbReference>
<dbReference type="InterPro" id="IPR036371">
    <property type="entry name" value="TPK_B1-bd_sf"/>
</dbReference>
<dbReference type="GO" id="GO:0016301">
    <property type="term" value="F:kinase activity"/>
    <property type="evidence" value="ECO:0007669"/>
    <property type="project" value="UniProtKB-KW"/>
</dbReference>
<dbReference type="InterPro" id="IPR036759">
    <property type="entry name" value="TPK_catalytic_sf"/>
</dbReference>
<keyword evidence="6" id="KW-0812">Transmembrane</keyword>
<evidence type="ECO:0000256" key="2">
    <source>
        <dbReference type="ARBA" id="ARBA00022741"/>
    </source>
</evidence>
<feature type="domain" description="Thiamin pyrophosphokinase thiamin-binding" evidence="7">
    <location>
        <begin position="399"/>
        <end position="469"/>
    </location>
</feature>
<feature type="transmembrane region" description="Helical" evidence="6">
    <location>
        <begin position="20"/>
        <end position="38"/>
    </location>
</feature>
<dbReference type="InterPro" id="IPR002172">
    <property type="entry name" value="LDrepeatLR_classA_rpt"/>
</dbReference>
<protein>
    <recommendedName>
        <fullName evidence="7">Thiamin pyrophosphokinase thiamin-binding domain-containing protein</fullName>
    </recommendedName>
</protein>
<dbReference type="GO" id="GO:0004788">
    <property type="term" value="F:thiamine diphosphokinase activity"/>
    <property type="evidence" value="ECO:0007669"/>
    <property type="project" value="InterPro"/>
</dbReference>
<dbReference type="SMART" id="SM00983">
    <property type="entry name" value="TPK_B1_binding"/>
    <property type="match status" value="1"/>
</dbReference>
<dbReference type="Pfam" id="PF12999">
    <property type="entry name" value="PRKCSH-like"/>
    <property type="match status" value="1"/>
</dbReference>
<evidence type="ECO:0000259" key="7">
    <source>
        <dbReference type="SMART" id="SM00983"/>
    </source>
</evidence>
<sequence>MKTEISWKRRFTRKKLKYTLICVFIVAIIFVFHQLIYFKQLNQAIVGKLIGGSVRTSNHIVSSKANSKWNEPLHSKLLRDKEGRTVSLRGTRDQDISKYLPNTRGKFVCFTSKDEIDFFKINDNYCDCPLDGSDEPGTNACNNGVFNCELPPFQSIVKIPSYKVNDGYCDCCDGSDEWAEVKLPHLSNVLKKHKSKLIMQCEPNSDTTVWDPFQIFNYHTHHKYAVVILNSPLYWKDDILLQIWKRVFVNNNLIKSVCYLAQVNVTVDGGTCKWLRYLEEQGIDLLNENHTEYVPNLITGDMDSCSPLILEKLRSMGAMIIKTPDQDHTDYTKALFELGKYVKKKNVKLNRIYVFADTSGRFDHIMGNINTLYKSDKIIGSIQVIHLASNSLTWILRPGLHSIIIPKILVQNNSWCGLLPIGTPVNCIVTTGLKWNLNKETQLQFGSLVSSSNTYDNCSEVTINTESPVTWSMGIEPLQKNINNYISSNAY</sequence>
<name>A0A833RZC4_9HYME</name>
<dbReference type="AlphaFoldDB" id="A0A833RZC4"/>
<evidence type="ECO:0000256" key="6">
    <source>
        <dbReference type="SAM" id="Phobius"/>
    </source>
</evidence>
<dbReference type="CDD" id="cd00112">
    <property type="entry name" value="LDLa"/>
    <property type="match status" value="1"/>
</dbReference>
<dbReference type="GO" id="GO:0005524">
    <property type="term" value="F:ATP binding"/>
    <property type="evidence" value="ECO:0007669"/>
    <property type="project" value="UniProtKB-KW"/>
</dbReference>
<dbReference type="Gene3D" id="3.40.50.10240">
    <property type="entry name" value="Thiamin pyrophosphokinase, catalytic domain"/>
    <property type="match status" value="1"/>
</dbReference>
<dbReference type="Gene3D" id="2.60.120.320">
    <property type="entry name" value="Thiamin pyrophosphokinase, thiamin-binding domain"/>
    <property type="match status" value="1"/>
</dbReference>
<dbReference type="Pfam" id="PF04263">
    <property type="entry name" value="TPK_catalytic"/>
    <property type="match status" value="1"/>
</dbReference>
<keyword evidence="3" id="KW-0418">Kinase</keyword>
<evidence type="ECO:0000256" key="1">
    <source>
        <dbReference type="ARBA" id="ARBA00022679"/>
    </source>
</evidence>
<organism evidence="8 9">
    <name type="scientific">Frieseomelitta varia</name>
    <dbReference type="NCBI Taxonomy" id="561572"/>
    <lineage>
        <taxon>Eukaryota</taxon>
        <taxon>Metazoa</taxon>
        <taxon>Ecdysozoa</taxon>
        <taxon>Arthropoda</taxon>
        <taxon>Hexapoda</taxon>
        <taxon>Insecta</taxon>
        <taxon>Pterygota</taxon>
        <taxon>Neoptera</taxon>
        <taxon>Endopterygota</taxon>
        <taxon>Hymenoptera</taxon>
        <taxon>Apocrita</taxon>
        <taxon>Aculeata</taxon>
        <taxon>Apoidea</taxon>
        <taxon>Anthophila</taxon>
        <taxon>Apidae</taxon>
        <taxon>Frieseomelitta</taxon>
    </lineage>
</organism>
<dbReference type="GO" id="GO:0030975">
    <property type="term" value="F:thiamine binding"/>
    <property type="evidence" value="ECO:0007669"/>
    <property type="project" value="InterPro"/>
</dbReference>
<evidence type="ECO:0000313" key="8">
    <source>
        <dbReference type="EMBL" id="KAF3426300.1"/>
    </source>
</evidence>
<dbReference type="PANTHER" id="PTHR13622:SF8">
    <property type="entry name" value="THIAMIN PYROPHOSPHOKINASE 1"/>
    <property type="match status" value="1"/>
</dbReference>
<keyword evidence="1" id="KW-0808">Transferase</keyword>
<evidence type="ECO:0000256" key="5">
    <source>
        <dbReference type="ARBA" id="ARBA00023157"/>
    </source>
</evidence>
<dbReference type="FunFam" id="2.60.120.320:FF:000001">
    <property type="entry name" value="Thiamine pyrophosphokinase"/>
    <property type="match status" value="1"/>
</dbReference>
<evidence type="ECO:0000256" key="3">
    <source>
        <dbReference type="ARBA" id="ARBA00022777"/>
    </source>
</evidence>
<keyword evidence="6" id="KW-0472">Membrane</keyword>
<keyword evidence="2" id="KW-0547">Nucleotide-binding</keyword>
<dbReference type="Pfam" id="PF04265">
    <property type="entry name" value="TPK_B1_binding"/>
    <property type="match status" value="1"/>
</dbReference>
<comment type="caution">
    <text evidence="8">The sequence shown here is derived from an EMBL/GenBank/DDBJ whole genome shotgun (WGS) entry which is preliminary data.</text>
</comment>
<dbReference type="GO" id="GO:0009229">
    <property type="term" value="P:thiamine diphosphate biosynthetic process"/>
    <property type="evidence" value="ECO:0007669"/>
    <property type="project" value="InterPro"/>
</dbReference>
<evidence type="ECO:0000313" key="9">
    <source>
        <dbReference type="Proteomes" id="UP000655588"/>
    </source>
</evidence>
<dbReference type="InterPro" id="IPR028146">
    <property type="entry name" value="PRKCSH_N"/>
</dbReference>
<dbReference type="PANTHER" id="PTHR13622">
    <property type="entry name" value="THIAMIN PYROPHOSPHOKINASE"/>
    <property type="match status" value="1"/>
</dbReference>
<dbReference type="NCBIfam" id="TIGR01378">
    <property type="entry name" value="thi_PPkinase"/>
    <property type="match status" value="1"/>
</dbReference>
<dbReference type="EMBL" id="WNWW01000331">
    <property type="protein sequence ID" value="KAF3426300.1"/>
    <property type="molecule type" value="Genomic_DNA"/>
</dbReference>
<reference evidence="8" key="1">
    <citation type="submission" date="2019-11" db="EMBL/GenBank/DDBJ databases">
        <title>The nuclear and mitochondrial genomes of Frieseomelitta varia - a highly eusocial stingless bee (Meliponini) with a permanently sterile worker caste.</title>
        <authorList>
            <person name="Freitas F.C.P."/>
            <person name="Lourenco A.P."/>
            <person name="Nunes F.M.F."/>
            <person name="Paschoal A.R."/>
            <person name="Abreu F.C.P."/>
            <person name="Barbin F.O."/>
            <person name="Bataglia L."/>
            <person name="Cardoso-Junior C.A.M."/>
            <person name="Cervoni M.S."/>
            <person name="Silva S.R."/>
            <person name="Dalarmi F."/>
            <person name="Del Lama M.A."/>
            <person name="Depintor T.S."/>
            <person name="Ferreira K.M."/>
            <person name="Goria P.S."/>
            <person name="Jaskot M.C."/>
            <person name="Lago D.C."/>
            <person name="Luna-Lucena D."/>
            <person name="Moda L.M."/>
            <person name="Nascimento L."/>
            <person name="Pedrino M."/>
            <person name="Rabico F.O."/>
            <person name="Sanches F.C."/>
            <person name="Santos D.E."/>
            <person name="Santos C.G."/>
            <person name="Vieira J."/>
            <person name="Lopes T.F."/>
            <person name="Barchuk A.R."/>
            <person name="Hartfelder K."/>
            <person name="Simoes Z.L.P."/>
            <person name="Bitondi M.M.G."/>
            <person name="Pinheiro D.G."/>
        </authorList>
    </citation>
    <scope>NUCLEOTIDE SEQUENCE</scope>
    <source>
        <strain evidence="8">USP_RPSP 00005682</strain>
        <tissue evidence="8">Whole individual</tissue>
    </source>
</reference>
<dbReference type="CDD" id="cd07995">
    <property type="entry name" value="TPK"/>
    <property type="match status" value="1"/>
</dbReference>
<dbReference type="InterPro" id="IPR007371">
    <property type="entry name" value="TPK_catalytic"/>
</dbReference>
<keyword evidence="6" id="KW-1133">Transmembrane helix</keyword>
<gene>
    <name evidence="8" type="ORF">E2986_13345</name>
</gene>
<dbReference type="InterPro" id="IPR007373">
    <property type="entry name" value="Thiamin_PyroPKinase_B1-bd"/>
</dbReference>
<keyword evidence="9" id="KW-1185">Reference proteome</keyword>
<dbReference type="GO" id="GO:0006772">
    <property type="term" value="P:thiamine metabolic process"/>
    <property type="evidence" value="ECO:0007669"/>
    <property type="project" value="InterPro"/>
</dbReference>
<evidence type="ECO:0000256" key="4">
    <source>
        <dbReference type="ARBA" id="ARBA00022840"/>
    </source>
</evidence>
<keyword evidence="5" id="KW-1015">Disulfide bond</keyword>
<dbReference type="SUPFAM" id="SSF63862">
    <property type="entry name" value="Thiamin pyrophosphokinase, substrate-binding domain"/>
    <property type="match status" value="1"/>
</dbReference>
<proteinExistence type="predicted"/>
<keyword evidence="4" id="KW-0067">ATP-binding</keyword>
<accession>A0A833RZC4</accession>